<gene>
    <name evidence="1" type="ORF">Cri9333_1736</name>
</gene>
<reference evidence="1 2" key="1">
    <citation type="submission" date="2012-06" db="EMBL/GenBank/DDBJ databases">
        <title>Finished chromosome of genome of Crinalium epipsammum PCC 9333.</title>
        <authorList>
            <consortium name="US DOE Joint Genome Institute"/>
            <person name="Gugger M."/>
            <person name="Coursin T."/>
            <person name="Rippka R."/>
            <person name="Tandeau De Marsac N."/>
            <person name="Huntemann M."/>
            <person name="Wei C.-L."/>
            <person name="Han J."/>
            <person name="Detter J.C."/>
            <person name="Han C."/>
            <person name="Tapia R."/>
            <person name="Davenport K."/>
            <person name="Daligault H."/>
            <person name="Erkkila T."/>
            <person name="Gu W."/>
            <person name="Munk A.C.C."/>
            <person name="Teshima H."/>
            <person name="Xu Y."/>
            <person name="Chain P."/>
            <person name="Chen A."/>
            <person name="Krypides N."/>
            <person name="Mavromatis K."/>
            <person name="Markowitz V."/>
            <person name="Szeto E."/>
            <person name="Ivanova N."/>
            <person name="Mikhailova N."/>
            <person name="Ovchinnikova G."/>
            <person name="Pagani I."/>
            <person name="Pati A."/>
            <person name="Goodwin L."/>
            <person name="Peters L."/>
            <person name="Pitluck S."/>
            <person name="Woyke T."/>
            <person name="Kerfeld C."/>
        </authorList>
    </citation>
    <scope>NUCLEOTIDE SEQUENCE [LARGE SCALE GENOMIC DNA]</scope>
    <source>
        <strain evidence="1 2">PCC 9333</strain>
    </source>
</reference>
<dbReference type="RefSeq" id="WP_015202741.1">
    <property type="nucleotide sequence ID" value="NC_019753.1"/>
</dbReference>
<protein>
    <submittedName>
        <fullName evidence="1">Uncharacterized protein</fullName>
    </submittedName>
</protein>
<evidence type="ECO:0000313" key="2">
    <source>
        <dbReference type="Proteomes" id="UP000010472"/>
    </source>
</evidence>
<proteinExistence type="predicted"/>
<name>K9VXD9_9CYAN</name>
<dbReference type="HOGENOM" id="CLU_2259060_0_0_3"/>
<organism evidence="1 2">
    <name type="scientific">Crinalium epipsammum PCC 9333</name>
    <dbReference type="NCBI Taxonomy" id="1173022"/>
    <lineage>
        <taxon>Bacteria</taxon>
        <taxon>Bacillati</taxon>
        <taxon>Cyanobacteriota</taxon>
        <taxon>Cyanophyceae</taxon>
        <taxon>Gomontiellales</taxon>
        <taxon>Gomontiellaceae</taxon>
        <taxon>Crinalium</taxon>
    </lineage>
</organism>
<keyword evidence="2" id="KW-1185">Reference proteome</keyword>
<dbReference type="AlphaFoldDB" id="K9VXD9"/>
<evidence type="ECO:0000313" key="1">
    <source>
        <dbReference type="EMBL" id="AFZ12621.1"/>
    </source>
</evidence>
<dbReference type="KEGG" id="cep:Cri9333_1736"/>
<dbReference type="EMBL" id="CP003620">
    <property type="protein sequence ID" value="AFZ12621.1"/>
    <property type="molecule type" value="Genomic_DNA"/>
</dbReference>
<dbReference type="Proteomes" id="UP000010472">
    <property type="component" value="Chromosome"/>
</dbReference>
<dbReference type="STRING" id="1173022.Cri9333_1736"/>
<sequence length="103" mass="11679">MKLKTDDFQIVIKDFIGGQVSDILKSFLSSCHFGVYTNEETKDKCWCILAPSFEVAEALDSLTSWRGYTLLAKLKISKICIYYNSGTEFPELSGVWEVHDVCI</sequence>
<accession>K9VXD9</accession>